<dbReference type="Proteomes" id="UP001152484">
    <property type="component" value="Unassembled WGS sequence"/>
</dbReference>
<accession>A0A9P0ZG62</accession>
<gene>
    <name evidence="1" type="ORF">CEURO_LOCUS14383</name>
</gene>
<sequence>MYCGLRVELTLAKESDYPLSRRHPQEYLIPNFKLERPLAFIIITLLPILSNLECILDSFHFVPHDFHNFSALKFDFTNLVPTQQRLAHPPIQRFVWRHVDVGLITVVISNLYQC</sequence>
<dbReference type="EMBL" id="CAMAPE010000036">
    <property type="protein sequence ID" value="CAH9098773.1"/>
    <property type="molecule type" value="Genomic_DNA"/>
</dbReference>
<evidence type="ECO:0000313" key="2">
    <source>
        <dbReference type="Proteomes" id="UP001152484"/>
    </source>
</evidence>
<organism evidence="1 2">
    <name type="scientific">Cuscuta europaea</name>
    <name type="common">European dodder</name>
    <dbReference type="NCBI Taxonomy" id="41803"/>
    <lineage>
        <taxon>Eukaryota</taxon>
        <taxon>Viridiplantae</taxon>
        <taxon>Streptophyta</taxon>
        <taxon>Embryophyta</taxon>
        <taxon>Tracheophyta</taxon>
        <taxon>Spermatophyta</taxon>
        <taxon>Magnoliopsida</taxon>
        <taxon>eudicotyledons</taxon>
        <taxon>Gunneridae</taxon>
        <taxon>Pentapetalae</taxon>
        <taxon>asterids</taxon>
        <taxon>lamiids</taxon>
        <taxon>Solanales</taxon>
        <taxon>Convolvulaceae</taxon>
        <taxon>Cuscuteae</taxon>
        <taxon>Cuscuta</taxon>
        <taxon>Cuscuta subgen. Cuscuta</taxon>
    </lineage>
</organism>
<reference evidence="1" key="1">
    <citation type="submission" date="2022-07" db="EMBL/GenBank/DDBJ databases">
        <authorList>
            <person name="Macas J."/>
            <person name="Novak P."/>
            <person name="Neumann P."/>
        </authorList>
    </citation>
    <scope>NUCLEOTIDE SEQUENCE</scope>
</reference>
<comment type="caution">
    <text evidence="1">The sequence shown here is derived from an EMBL/GenBank/DDBJ whole genome shotgun (WGS) entry which is preliminary data.</text>
</comment>
<proteinExistence type="predicted"/>
<protein>
    <submittedName>
        <fullName evidence="1">Uncharacterized protein</fullName>
    </submittedName>
</protein>
<dbReference type="AlphaFoldDB" id="A0A9P0ZG62"/>
<name>A0A9P0ZG62_CUSEU</name>
<keyword evidence="2" id="KW-1185">Reference proteome</keyword>
<evidence type="ECO:0000313" key="1">
    <source>
        <dbReference type="EMBL" id="CAH9098773.1"/>
    </source>
</evidence>